<sequence length="113" mass="12527">MTDNLEFVTSPLGISQALRLLFFAVAPESAKKAMQFILVACFGCNNLRKLAKVFYGHHHRPTLCPRLQSSDEGAVALRSGLLSGNVEMFTFSSVCFSNTLYHCTMSCLWGLFN</sequence>
<evidence type="ECO:0000313" key="2">
    <source>
        <dbReference type="Proteomes" id="UP000008711"/>
    </source>
</evidence>
<protein>
    <submittedName>
        <fullName evidence="1">Uncharacterized protein</fullName>
    </submittedName>
</protein>
<evidence type="ECO:0000313" key="1">
    <source>
        <dbReference type="EMBL" id="KQS62428.1"/>
    </source>
</evidence>
<proteinExistence type="predicted"/>
<dbReference type="EMBL" id="CH954179">
    <property type="protein sequence ID" value="KQS62428.1"/>
    <property type="molecule type" value="Genomic_DNA"/>
</dbReference>
<name>A0A0Q5VN90_DROER</name>
<organism evidence="1 2">
    <name type="scientific">Drosophila erecta</name>
    <name type="common">Fruit fly</name>
    <dbReference type="NCBI Taxonomy" id="7220"/>
    <lineage>
        <taxon>Eukaryota</taxon>
        <taxon>Metazoa</taxon>
        <taxon>Ecdysozoa</taxon>
        <taxon>Arthropoda</taxon>
        <taxon>Hexapoda</taxon>
        <taxon>Insecta</taxon>
        <taxon>Pterygota</taxon>
        <taxon>Neoptera</taxon>
        <taxon>Endopterygota</taxon>
        <taxon>Diptera</taxon>
        <taxon>Brachycera</taxon>
        <taxon>Muscomorpha</taxon>
        <taxon>Ephydroidea</taxon>
        <taxon>Drosophilidae</taxon>
        <taxon>Drosophila</taxon>
        <taxon>Sophophora</taxon>
    </lineage>
</organism>
<gene>
    <name evidence="1" type="primary">Dere\GG26860</name>
    <name evidence="1" type="synonym">GG26860</name>
    <name evidence="1" type="ORF">Dere_GG26860</name>
</gene>
<accession>A0A0Q5VN90</accession>
<keyword evidence="2" id="KW-1185">Reference proteome</keyword>
<dbReference type="Proteomes" id="UP000008711">
    <property type="component" value="Unassembled WGS sequence"/>
</dbReference>
<dbReference type="AlphaFoldDB" id="A0A0Q5VN90"/>
<feature type="non-terminal residue" evidence="1">
    <location>
        <position position="113"/>
    </location>
</feature>
<reference evidence="1 2" key="1">
    <citation type="journal article" date="2007" name="Nature">
        <title>Evolution of genes and genomes on the Drosophila phylogeny.</title>
        <authorList>
            <consortium name="Drosophila 12 Genomes Consortium"/>
            <person name="Clark A.G."/>
            <person name="Eisen M.B."/>
            <person name="Smith D.R."/>
            <person name="Bergman C.M."/>
            <person name="Oliver B."/>
            <person name="Markow T.A."/>
            <person name="Kaufman T.C."/>
            <person name="Kellis M."/>
            <person name="Gelbart W."/>
            <person name="Iyer V.N."/>
            <person name="Pollard D.A."/>
            <person name="Sackton T.B."/>
            <person name="Larracuente A.M."/>
            <person name="Singh N.D."/>
            <person name="Abad J.P."/>
            <person name="Abt D.N."/>
            <person name="Adryan B."/>
            <person name="Aguade M."/>
            <person name="Akashi H."/>
            <person name="Anderson W.W."/>
            <person name="Aquadro C.F."/>
            <person name="Ardell D.H."/>
            <person name="Arguello R."/>
            <person name="Artieri C.G."/>
            <person name="Barbash D.A."/>
            <person name="Barker D."/>
            <person name="Barsanti P."/>
            <person name="Batterham P."/>
            <person name="Batzoglou S."/>
            <person name="Begun D."/>
            <person name="Bhutkar A."/>
            <person name="Blanco E."/>
            <person name="Bosak S.A."/>
            <person name="Bradley R.K."/>
            <person name="Brand A.D."/>
            <person name="Brent M.R."/>
            <person name="Brooks A.N."/>
            <person name="Brown R.H."/>
            <person name="Butlin R.K."/>
            <person name="Caggese C."/>
            <person name="Calvi B.R."/>
            <person name="Bernardo de Carvalho A."/>
            <person name="Caspi A."/>
            <person name="Castrezana S."/>
            <person name="Celniker S.E."/>
            <person name="Chang J.L."/>
            <person name="Chapple C."/>
            <person name="Chatterji S."/>
            <person name="Chinwalla A."/>
            <person name="Civetta A."/>
            <person name="Clifton S.W."/>
            <person name="Comeron J.M."/>
            <person name="Costello J.C."/>
            <person name="Coyne J.A."/>
            <person name="Daub J."/>
            <person name="David R.G."/>
            <person name="Delcher A.L."/>
            <person name="Delehaunty K."/>
            <person name="Do C.B."/>
            <person name="Ebling H."/>
            <person name="Edwards K."/>
            <person name="Eickbush T."/>
            <person name="Evans J.D."/>
            <person name="Filipski A."/>
            <person name="Findeiss S."/>
            <person name="Freyhult E."/>
            <person name="Fulton L."/>
            <person name="Fulton R."/>
            <person name="Garcia A.C."/>
            <person name="Gardiner A."/>
            <person name="Garfield D.A."/>
            <person name="Garvin B.E."/>
            <person name="Gibson G."/>
            <person name="Gilbert D."/>
            <person name="Gnerre S."/>
            <person name="Godfrey J."/>
            <person name="Good R."/>
            <person name="Gotea V."/>
            <person name="Gravely B."/>
            <person name="Greenberg A.J."/>
            <person name="Griffiths-Jones S."/>
            <person name="Gross S."/>
            <person name="Guigo R."/>
            <person name="Gustafson E.A."/>
            <person name="Haerty W."/>
            <person name="Hahn M.W."/>
            <person name="Halligan D.L."/>
            <person name="Halpern A.L."/>
            <person name="Halter G.M."/>
            <person name="Han M.V."/>
            <person name="Heger A."/>
            <person name="Hillier L."/>
            <person name="Hinrichs A.S."/>
            <person name="Holmes I."/>
            <person name="Hoskins R.A."/>
            <person name="Hubisz M.J."/>
            <person name="Hultmark D."/>
            <person name="Huntley M.A."/>
            <person name="Jaffe D.B."/>
            <person name="Jagadeeshan S."/>
            <person name="Jeck W.R."/>
            <person name="Johnson J."/>
            <person name="Jones C.D."/>
            <person name="Jordan W.C."/>
            <person name="Karpen G.H."/>
            <person name="Kataoka E."/>
            <person name="Keightley P.D."/>
            <person name="Kheradpour P."/>
            <person name="Kirkness E.F."/>
            <person name="Koerich L.B."/>
            <person name="Kristiansen K."/>
            <person name="Kudrna D."/>
            <person name="Kulathinal R.J."/>
            <person name="Kumar S."/>
            <person name="Kwok R."/>
            <person name="Lander E."/>
            <person name="Langley C.H."/>
            <person name="Lapoint R."/>
            <person name="Lazzaro B.P."/>
            <person name="Lee S.J."/>
            <person name="Levesque L."/>
            <person name="Li R."/>
            <person name="Lin C.F."/>
            <person name="Lin M.F."/>
            <person name="Lindblad-Toh K."/>
            <person name="Llopart A."/>
            <person name="Long M."/>
            <person name="Low L."/>
            <person name="Lozovsky E."/>
            <person name="Lu J."/>
            <person name="Luo M."/>
            <person name="Machado C.A."/>
            <person name="Makalowski W."/>
            <person name="Marzo M."/>
            <person name="Matsuda M."/>
            <person name="Matzkin L."/>
            <person name="McAllister B."/>
            <person name="McBride C.S."/>
            <person name="McKernan B."/>
            <person name="McKernan K."/>
            <person name="Mendez-Lago M."/>
            <person name="Minx P."/>
            <person name="Mollenhauer M.U."/>
            <person name="Montooth K."/>
            <person name="Mount S.M."/>
            <person name="Mu X."/>
            <person name="Myers E."/>
            <person name="Negre B."/>
            <person name="Newfeld S."/>
            <person name="Nielsen R."/>
            <person name="Noor M.A."/>
            <person name="O'Grady P."/>
            <person name="Pachter L."/>
            <person name="Papaceit M."/>
            <person name="Parisi M.J."/>
            <person name="Parisi M."/>
            <person name="Parts L."/>
            <person name="Pedersen J.S."/>
            <person name="Pesole G."/>
            <person name="Phillippy A.M."/>
            <person name="Ponting C.P."/>
            <person name="Pop M."/>
            <person name="Porcelli D."/>
            <person name="Powell J.R."/>
            <person name="Prohaska S."/>
            <person name="Pruitt K."/>
            <person name="Puig M."/>
            <person name="Quesneville H."/>
            <person name="Ram K.R."/>
            <person name="Rand D."/>
            <person name="Rasmussen M.D."/>
            <person name="Reed L.K."/>
            <person name="Reenan R."/>
            <person name="Reily A."/>
            <person name="Remington K.A."/>
            <person name="Rieger T.T."/>
            <person name="Ritchie M.G."/>
            <person name="Robin C."/>
            <person name="Rogers Y.H."/>
            <person name="Rohde C."/>
            <person name="Rozas J."/>
            <person name="Rubenfield M.J."/>
            <person name="Ruiz A."/>
            <person name="Russo S."/>
            <person name="Salzberg S.L."/>
            <person name="Sanchez-Gracia A."/>
            <person name="Saranga D.J."/>
            <person name="Sato H."/>
            <person name="Schaeffer S.W."/>
            <person name="Schatz M.C."/>
            <person name="Schlenke T."/>
            <person name="Schwartz R."/>
            <person name="Segarra C."/>
            <person name="Singh R.S."/>
            <person name="Sirot L."/>
            <person name="Sirota M."/>
            <person name="Sisneros N.B."/>
            <person name="Smith C.D."/>
            <person name="Smith T.F."/>
            <person name="Spieth J."/>
            <person name="Stage D.E."/>
            <person name="Stark A."/>
            <person name="Stephan W."/>
            <person name="Strausberg R.L."/>
            <person name="Strempel S."/>
            <person name="Sturgill D."/>
            <person name="Sutton G."/>
            <person name="Sutton G.G."/>
            <person name="Tao W."/>
            <person name="Teichmann S."/>
            <person name="Tobari Y.N."/>
            <person name="Tomimura Y."/>
            <person name="Tsolas J.M."/>
            <person name="Valente V.L."/>
            <person name="Venter E."/>
            <person name="Venter J.C."/>
            <person name="Vicario S."/>
            <person name="Vieira F.G."/>
            <person name="Vilella A.J."/>
            <person name="Villasante A."/>
            <person name="Walenz B."/>
            <person name="Wang J."/>
            <person name="Wasserman M."/>
            <person name="Watts T."/>
            <person name="Wilson D."/>
            <person name="Wilson R.K."/>
            <person name="Wing R.A."/>
            <person name="Wolfner M.F."/>
            <person name="Wong A."/>
            <person name="Wong G.K."/>
            <person name="Wu C.I."/>
            <person name="Wu G."/>
            <person name="Yamamoto D."/>
            <person name="Yang H.P."/>
            <person name="Yang S.P."/>
            <person name="Yorke J.A."/>
            <person name="Yoshida K."/>
            <person name="Zdobnov E."/>
            <person name="Zhang P."/>
            <person name="Zhang Y."/>
            <person name="Zimin A.V."/>
            <person name="Baldwin J."/>
            <person name="Abdouelleil A."/>
            <person name="Abdulkadir J."/>
            <person name="Abebe A."/>
            <person name="Abera B."/>
            <person name="Abreu J."/>
            <person name="Acer S.C."/>
            <person name="Aftuck L."/>
            <person name="Alexander A."/>
            <person name="An P."/>
            <person name="Anderson E."/>
            <person name="Anderson S."/>
            <person name="Arachi H."/>
            <person name="Azer M."/>
            <person name="Bachantsang P."/>
            <person name="Barry A."/>
            <person name="Bayul T."/>
            <person name="Berlin A."/>
            <person name="Bessette D."/>
            <person name="Bloom T."/>
            <person name="Blye J."/>
            <person name="Boguslavskiy L."/>
            <person name="Bonnet C."/>
            <person name="Boukhgalter B."/>
            <person name="Bourzgui I."/>
            <person name="Brown A."/>
            <person name="Cahill P."/>
            <person name="Channer S."/>
            <person name="Cheshatsang Y."/>
            <person name="Chuda L."/>
            <person name="Citroen M."/>
            <person name="Collymore A."/>
            <person name="Cooke P."/>
            <person name="Costello M."/>
            <person name="D'Aco K."/>
            <person name="Daza R."/>
            <person name="De Haan G."/>
            <person name="DeGray S."/>
            <person name="DeMaso C."/>
            <person name="Dhargay N."/>
            <person name="Dooley K."/>
            <person name="Dooley E."/>
            <person name="Doricent M."/>
            <person name="Dorje P."/>
            <person name="Dorjee K."/>
            <person name="Dupes A."/>
            <person name="Elong R."/>
            <person name="Falk J."/>
            <person name="Farina A."/>
            <person name="Faro S."/>
            <person name="Ferguson D."/>
            <person name="Fisher S."/>
            <person name="Foley C.D."/>
            <person name="Franke A."/>
            <person name="Friedrich D."/>
            <person name="Gadbois L."/>
            <person name="Gearin G."/>
            <person name="Gearin C.R."/>
            <person name="Giannoukos G."/>
            <person name="Goode T."/>
            <person name="Graham J."/>
            <person name="Grandbois E."/>
            <person name="Grewal S."/>
            <person name="Gyaltsen K."/>
            <person name="Hafez N."/>
            <person name="Hagos B."/>
            <person name="Hall J."/>
            <person name="Henson C."/>
            <person name="Hollinger A."/>
            <person name="Honan T."/>
            <person name="Huard M.D."/>
            <person name="Hughes L."/>
            <person name="Hurhula B."/>
            <person name="Husby M.E."/>
            <person name="Kamat A."/>
            <person name="Kanga B."/>
            <person name="Kashin S."/>
            <person name="Khazanovich D."/>
            <person name="Kisner P."/>
            <person name="Lance K."/>
            <person name="Lara M."/>
            <person name="Lee W."/>
            <person name="Lennon N."/>
            <person name="Letendre F."/>
            <person name="LeVine R."/>
            <person name="Lipovsky A."/>
            <person name="Liu X."/>
            <person name="Liu J."/>
            <person name="Liu S."/>
            <person name="Lokyitsang T."/>
            <person name="Lokyitsang Y."/>
            <person name="Lubonja R."/>
            <person name="Lui A."/>
            <person name="MacDonald P."/>
            <person name="Magnisalis V."/>
            <person name="Maru K."/>
            <person name="Matthews C."/>
            <person name="McCusker W."/>
            <person name="McDonough S."/>
            <person name="Mehta T."/>
            <person name="Meldrim J."/>
            <person name="Meneus L."/>
            <person name="Mihai O."/>
            <person name="Mihalev A."/>
            <person name="Mihova T."/>
            <person name="Mittelman R."/>
            <person name="Mlenga V."/>
            <person name="Montmayeur A."/>
            <person name="Mulrain L."/>
            <person name="Navidi A."/>
            <person name="Naylor J."/>
            <person name="Negash T."/>
            <person name="Nguyen T."/>
            <person name="Nguyen N."/>
            <person name="Nicol R."/>
            <person name="Norbu C."/>
            <person name="Norbu N."/>
            <person name="Novod N."/>
            <person name="O'Neill B."/>
            <person name="Osman S."/>
            <person name="Markiewicz E."/>
            <person name="Oyono O.L."/>
            <person name="Patti C."/>
            <person name="Phunkhang P."/>
            <person name="Pierre F."/>
            <person name="Priest M."/>
            <person name="Raghuraman S."/>
            <person name="Rege F."/>
            <person name="Reyes R."/>
            <person name="Rise C."/>
            <person name="Rogov P."/>
            <person name="Ross K."/>
            <person name="Ryan E."/>
            <person name="Settipalli S."/>
            <person name="Shea T."/>
            <person name="Sherpa N."/>
            <person name="Shi L."/>
            <person name="Shih D."/>
            <person name="Sparrow T."/>
            <person name="Spaulding J."/>
            <person name="Stalker J."/>
            <person name="Stange-Thomann N."/>
            <person name="Stavropoulos S."/>
            <person name="Stone C."/>
            <person name="Strader C."/>
            <person name="Tesfaye S."/>
            <person name="Thomson T."/>
            <person name="Thoulutsang Y."/>
            <person name="Thoulutsang D."/>
            <person name="Topham K."/>
            <person name="Topping I."/>
            <person name="Tsamla T."/>
            <person name="Vassiliev H."/>
            <person name="Vo A."/>
            <person name="Wangchuk T."/>
            <person name="Wangdi T."/>
            <person name="Weiand M."/>
            <person name="Wilkinson J."/>
            <person name="Wilson A."/>
            <person name="Yadav S."/>
            <person name="Young G."/>
            <person name="Yu Q."/>
            <person name="Zembek L."/>
            <person name="Zhong D."/>
            <person name="Zimmer A."/>
            <person name="Zwirko Z."/>
            <person name="Jaffe D.B."/>
            <person name="Alvarez P."/>
            <person name="Brockman W."/>
            <person name="Butler J."/>
            <person name="Chin C."/>
            <person name="Gnerre S."/>
            <person name="Grabherr M."/>
            <person name="Kleber M."/>
            <person name="Mauceli E."/>
            <person name="MacCallum I."/>
        </authorList>
    </citation>
    <scope>NUCLEOTIDE SEQUENCE [LARGE SCALE GENOMIC DNA]</scope>
    <source>
        <strain evidence="1 2">TSC#14021-0224.01</strain>
    </source>
</reference>
<reference evidence="1 2" key="2">
    <citation type="journal article" date="2008" name="Bioinformatics">
        <title>Assembly reconciliation.</title>
        <authorList>
            <person name="Zimin A.V."/>
            <person name="Smith D.R."/>
            <person name="Sutton G."/>
            <person name="Yorke J.A."/>
        </authorList>
    </citation>
    <scope>NUCLEOTIDE SEQUENCE [LARGE SCALE GENOMIC DNA]</scope>
    <source>
        <strain evidence="1 2">TSC#14021-0224.01</strain>
    </source>
</reference>